<dbReference type="PANTHER" id="PTHR46270">
    <property type="entry name" value="ARMADILLO-TYPE FOLD-RELATED"/>
    <property type="match status" value="1"/>
</dbReference>
<dbReference type="Gene3D" id="3.40.50.10140">
    <property type="entry name" value="Toll/interleukin-1 receptor homology (TIR) domain"/>
    <property type="match status" value="1"/>
</dbReference>
<sequence>MDTILATVADILYTMDEIEELYAVYKKGMPTMTKMELIGCLIESDPERFVRRIWVDFLGLEEYGGDVMISYRLGAREAARLHNLAFGSPMPLGMGKKDLLHKLLACWNEPPVLGVSFLSEGQTKHNDNACGVCPNGHGMMTGRVRGDGICDVCHAGVRGGAFVDACAQCDFWICQQCQLKLGKYGAPAKSAASVHGNKMAPLSSPPPRVTVPQLPLPDGCLYHAFLTHSWVKDGKGRDTHARVSRINDHLKARGMVTWFDGDRMEGEIADKMCEGIDDSAAIVVFVSKAYLDKVASKNPNDNCKKEFKYATQRKSATKMVPVPMEPDCLMPGNWKGQVGMELGGTLFKANFAEDADFEEQAEALFDEILRVAGVNTPPSAPTHPHARKTRM</sequence>
<dbReference type="KEGG" id="ehx:EMIHUDRAFT_222110"/>
<dbReference type="Pfam" id="PF13676">
    <property type="entry name" value="TIR_2"/>
    <property type="match status" value="1"/>
</dbReference>
<dbReference type="PANTHER" id="PTHR46270:SF2">
    <property type="entry name" value="TIR DOMAIN-CONTAINING PROTEIN"/>
    <property type="match status" value="1"/>
</dbReference>
<protein>
    <recommendedName>
        <fullName evidence="1">TIR domain-containing protein</fullName>
    </recommendedName>
</protein>
<organism evidence="2 3">
    <name type="scientific">Emiliania huxleyi (strain CCMP1516)</name>
    <dbReference type="NCBI Taxonomy" id="280463"/>
    <lineage>
        <taxon>Eukaryota</taxon>
        <taxon>Haptista</taxon>
        <taxon>Haptophyta</taxon>
        <taxon>Prymnesiophyceae</taxon>
        <taxon>Isochrysidales</taxon>
        <taxon>Noelaerhabdaceae</taxon>
        <taxon>Emiliania</taxon>
    </lineage>
</organism>
<accession>A0A0D3KZ61</accession>
<evidence type="ECO:0000259" key="1">
    <source>
        <dbReference type="Pfam" id="PF13676"/>
    </source>
</evidence>
<dbReference type="InterPro" id="IPR000157">
    <property type="entry name" value="TIR_dom"/>
</dbReference>
<dbReference type="eggNOG" id="ENOG502S3PI">
    <property type="taxonomic scope" value="Eukaryota"/>
</dbReference>
<keyword evidence="3" id="KW-1185">Reference proteome</keyword>
<proteinExistence type="predicted"/>
<name>A0A0D3KZ61_EMIH1</name>
<dbReference type="AlphaFoldDB" id="A0A0D3KZ61"/>
<dbReference type="Proteomes" id="UP000013827">
    <property type="component" value="Unassembled WGS sequence"/>
</dbReference>
<dbReference type="SUPFAM" id="SSF52200">
    <property type="entry name" value="Toll/Interleukin receptor TIR domain"/>
    <property type="match status" value="1"/>
</dbReference>
<feature type="domain" description="TIR" evidence="1">
    <location>
        <begin position="237"/>
        <end position="361"/>
    </location>
</feature>
<evidence type="ECO:0000313" key="2">
    <source>
        <dbReference type="EnsemblProtists" id="EOD41046"/>
    </source>
</evidence>
<dbReference type="HOGENOM" id="CLU_706824_0_0_1"/>
<dbReference type="EnsemblProtists" id="EOD41046">
    <property type="protein sequence ID" value="EOD41046"/>
    <property type="gene ID" value="EMIHUDRAFT_222110"/>
</dbReference>
<dbReference type="RefSeq" id="XP_005793475.1">
    <property type="nucleotide sequence ID" value="XM_005793418.1"/>
</dbReference>
<dbReference type="GeneID" id="17286316"/>
<evidence type="ECO:0000313" key="3">
    <source>
        <dbReference type="Proteomes" id="UP000013827"/>
    </source>
</evidence>
<reference evidence="3" key="1">
    <citation type="journal article" date="2013" name="Nature">
        <title>Pan genome of the phytoplankton Emiliania underpins its global distribution.</title>
        <authorList>
            <person name="Read B.A."/>
            <person name="Kegel J."/>
            <person name="Klute M.J."/>
            <person name="Kuo A."/>
            <person name="Lefebvre S.C."/>
            <person name="Maumus F."/>
            <person name="Mayer C."/>
            <person name="Miller J."/>
            <person name="Monier A."/>
            <person name="Salamov A."/>
            <person name="Young J."/>
            <person name="Aguilar M."/>
            <person name="Claverie J.M."/>
            <person name="Frickenhaus S."/>
            <person name="Gonzalez K."/>
            <person name="Herman E.K."/>
            <person name="Lin Y.C."/>
            <person name="Napier J."/>
            <person name="Ogata H."/>
            <person name="Sarno A.F."/>
            <person name="Shmutz J."/>
            <person name="Schroeder D."/>
            <person name="de Vargas C."/>
            <person name="Verret F."/>
            <person name="von Dassow P."/>
            <person name="Valentin K."/>
            <person name="Van de Peer Y."/>
            <person name="Wheeler G."/>
            <person name="Dacks J.B."/>
            <person name="Delwiche C.F."/>
            <person name="Dyhrman S.T."/>
            <person name="Glockner G."/>
            <person name="John U."/>
            <person name="Richards T."/>
            <person name="Worden A.Z."/>
            <person name="Zhang X."/>
            <person name="Grigoriev I.V."/>
            <person name="Allen A.E."/>
            <person name="Bidle K."/>
            <person name="Borodovsky M."/>
            <person name="Bowler C."/>
            <person name="Brownlee C."/>
            <person name="Cock J.M."/>
            <person name="Elias M."/>
            <person name="Gladyshev V.N."/>
            <person name="Groth M."/>
            <person name="Guda C."/>
            <person name="Hadaegh A."/>
            <person name="Iglesias-Rodriguez M.D."/>
            <person name="Jenkins J."/>
            <person name="Jones B.M."/>
            <person name="Lawson T."/>
            <person name="Leese F."/>
            <person name="Lindquist E."/>
            <person name="Lobanov A."/>
            <person name="Lomsadze A."/>
            <person name="Malik S.B."/>
            <person name="Marsh M.E."/>
            <person name="Mackinder L."/>
            <person name="Mock T."/>
            <person name="Mueller-Roeber B."/>
            <person name="Pagarete A."/>
            <person name="Parker M."/>
            <person name="Probert I."/>
            <person name="Quesneville H."/>
            <person name="Raines C."/>
            <person name="Rensing S.A."/>
            <person name="Riano-Pachon D.M."/>
            <person name="Richier S."/>
            <person name="Rokitta S."/>
            <person name="Shiraiwa Y."/>
            <person name="Soanes D.M."/>
            <person name="van der Giezen M."/>
            <person name="Wahlund T.M."/>
            <person name="Williams B."/>
            <person name="Wilson W."/>
            <person name="Wolfe G."/>
            <person name="Wurch L.L."/>
        </authorList>
    </citation>
    <scope>NUCLEOTIDE SEQUENCE</scope>
</reference>
<dbReference type="PaxDb" id="2903-EOD41046"/>
<reference evidence="2" key="2">
    <citation type="submission" date="2024-10" db="UniProtKB">
        <authorList>
            <consortium name="EnsemblProtists"/>
        </authorList>
    </citation>
    <scope>IDENTIFICATION</scope>
</reference>
<dbReference type="InterPro" id="IPR035897">
    <property type="entry name" value="Toll_tir_struct_dom_sf"/>
</dbReference>
<dbReference type="GO" id="GO:0007165">
    <property type="term" value="P:signal transduction"/>
    <property type="evidence" value="ECO:0007669"/>
    <property type="project" value="InterPro"/>
</dbReference>